<sequence length="291" mass="32692">MLFLLTIIATALAVPAENKWSRFRFTSLVSFGDDFTDDSRWSYYVSHNYTVPPVGWVNPVNYHAFDGGRPWVDYVKQYTGCNLYNYAISNAVCSSYLTPVTNNVPERTLPDIEAYQLPTYVAESKKKIPGKPFLNVPQASTVYAIWIGSVEWGEFVRGNPWNRSVDDAINCIFNQVKRLYDTGARHFVVFNVLPFDKTPVYAGPPNDVGPTWYWSTKSEDHQNVTDITISIDEYGNQLYAAKRLDLPGAEVAIFDIHGLVEDMYENPSKYLNGTAPANSTGVMASSENGSM</sequence>
<organism evidence="1 2">
    <name type="scientific">Piedraia hortae CBS 480.64</name>
    <dbReference type="NCBI Taxonomy" id="1314780"/>
    <lineage>
        <taxon>Eukaryota</taxon>
        <taxon>Fungi</taxon>
        <taxon>Dikarya</taxon>
        <taxon>Ascomycota</taxon>
        <taxon>Pezizomycotina</taxon>
        <taxon>Dothideomycetes</taxon>
        <taxon>Dothideomycetidae</taxon>
        <taxon>Capnodiales</taxon>
        <taxon>Piedraiaceae</taxon>
        <taxon>Piedraia</taxon>
    </lineage>
</organism>
<accession>A0A6A7C0N0</accession>
<dbReference type="Gene3D" id="3.40.50.1110">
    <property type="entry name" value="SGNH hydrolase"/>
    <property type="match status" value="1"/>
</dbReference>
<evidence type="ECO:0000313" key="1">
    <source>
        <dbReference type="EMBL" id="KAF2861014.1"/>
    </source>
</evidence>
<keyword evidence="2" id="KW-1185">Reference proteome</keyword>
<proteinExistence type="predicted"/>
<dbReference type="Proteomes" id="UP000799421">
    <property type="component" value="Unassembled WGS sequence"/>
</dbReference>
<gene>
    <name evidence="1" type="ORF">K470DRAFT_276511</name>
</gene>
<dbReference type="AlphaFoldDB" id="A0A6A7C0N0"/>
<dbReference type="InterPro" id="IPR036514">
    <property type="entry name" value="SGNH_hydro_sf"/>
</dbReference>
<dbReference type="EMBL" id="MU005976">
    <property type="protein sequence ID" value="KAF2861014.1"/>
    <property type="molecule type" value="Genomic_DNA"/>
</dbReference>
<protein>
    <submittedName>
        <fullName evidence="1">Carbohydrate esterase family 16 protein</fullName>
    </submittedName>
</protein>
<name>A0A6A7C0N0_9PEZI</name>
<reference evidence="1" key="1">
    <citation type="journal article" date="2020" name="Stud. Mycol.">
        <title>101 Dothideomycetes genomes: a test case for predicting lifestyles and emergence of pathogens.</title>
        <authorList>
            <person name="Haridas S."/>
            <person name="Albert R."/>
            <person name="Binder M."/>
            <person name="Bloem J."/>
            <person name="Labutti K."/>
            <person name="Salamov A."/>
            <person name="Andreopoulos B."/>
            <person name="Baker S."/>
            <person name="Barry K."/>
            <person name="Bills G."/>
            <person name="Bluhm B."/>
            <person name="Cannon C."/>
            <person name="Castanera R."/>
            <person name="Culley D."/>
            <person name="Daum C."/>
            <person name="Ezra D."/>
            <person name="Gonzalez J."/>
            <person name="Henrissat B."/>
            <person name="Kuo A."/>
            <person name="Liang C."/>
            <person name="Lipzen A."/>
            <person name="Lutzoni F."/>
            <person name="Magnuson J."/>
            <person name="Mondo S."/>
            <person name="Nolan M."/>
            <person name="Ohm R."/>
            <person name="Pangilinan J."/>
            <person name="Park H.-J."/>
            <person name="Ramirez L."/>
            <person name="Alfaro M."/>
            <person name="Sun H."/>
            <person name="Tritt A."/>
            <person name="Yoshinaga Y."/>
            <person name="Zwiers L.-H."/>
            <person name="Turgeon B."/>
            <person name="Goodwin S."/>
            <person name="Spatafora J."/>
            <person name="Crous P."/>
            <person name="Grigoriev I."/>
        </authorList>
    </citation>
    <scope>NUCLEOTIDE SEQUENCE</scope>
    <source>
        <strain evidence="1">CBS 480.64</strain>
    </source>
</reference>
<dbReference type="OrthoDB" id="1600564at2759"/>
<evidence type="ECO:0000313" key="2">
    <source>
        <dbReference type="Proteomes" id="UP000799421"/>
    </source>
</evidence>